<dbReference type="InterPro" id="IPR050765">
    <property type="entry name" value="Riboflavin_Biosynth_HTPR"/>
</dbReference>
<dbReference type="Pfam" id="PF01872">
    <property type="entry name" value="RibD_C"/>
    <property type="match status" value="1"/>
</dbReference>
<reference evidence="2" key="1">
    <citation type="journal article" date="2014" name="Int. J. Syst. Evol. Microbiol.">
        <title>Complete genome sequence of Corynebacterium casei LMG S-19264T (=DSM 44701T), isolated from a smear-ripened cheese.</title>
        <authorList>
            <consortium name="US DOE Joint Genome Institute (JGI-PGF)"/>
            <person name="Walter F."/>
            <person name="Albersmeier A."/>
            <person name="Kalinowski J."/>
            <person name="Ruckert C."/>
        </authorList>
    </citation>
    <scope>NUCLEOTIDE SEQUENCE</scope>
    <source>
        <strain evidence="2">CGMCC 4.3508</strain>
    </source>
</reference>
<dbReference type="AlphaFoldDB" id="A0A917R701"/>
<dbReference type="InterPro" id="IPR024072">
    <property type="entry name" value="DHFR-like_dom_sf"/>
</dbReference>
<proteinExistence type="predicted"/>
<reference evidence="2" key="2">
    <citation type="submission" date="2020-09" db="EMBL/GenBank/DDBJ databases">
        <authorList>
            <person name="Sun Q."/>
            <person name="Zhou Y."/>
        </authorList>
    </citation>
    <scope>NUCLEOTIDE SEQUENCE</scope>
    <source>
        <strain evidence="2">CGMCC 4.3508</strain>
    </source>
</reference>
<dbReference type="SUPFAM" id="SSF53597">
    <property type="entry name" value="Dihydrofolate reductase-like"/>
    <property type="match status" value="1"/>
</dbReference>
<protein>
    <submittedName>
        <fullName evidence="2">Dihydrofolate reductase</fullName>
    </submittedName>
</protein>
<evidence type="ECO:0000313" key="2">
    <source>
        <dbReference type="EMBL" id="GGK92609.1"/>
    </source>
</evidence>
<dbReference type="RefSeq" id="WP_058855582.1">
    <property type="nucleotide sequence ID" value="NZ_BMMH01000001.1"/>
</dbReference>
<gene>
    <name evidence="2" type="ORF">GCM10011588_03850</name>
</gene>
<dbReference type="PANTHER" id="PTHR38011:SF11">
    <property type="entry name" value="2,5-DIAMINO-6-RIBOSYLAMINO-4(3H)-PYRIMIDINONE 5'-PHOSPHATE REDUCTASE"/>
    <property type="match status" value="1"/>
</dbReference>
<feature type="domain" description="Bacterial bifunctional deaminase-reductase C-terminal" evidence="1">
    <location>
        <begin position="11"/>
        <end position="163"/>
    </location>
</feature>
<dbReference type="GO" id="GO:0009231">
    <property type="term" value="P:riboflavin biosynthetic process"/>
    <property type="evidence" value="ECO:0007669"/>
    <property type="project" value="InterPro"/>
</dbReference>
<dbReference type="EMBL" id="BMMH01000001">
    <property type="protein sequence ID" value="GGK92609.1"/>
    <property type="molecule type" value="Genomic_DNA"/>
</dbReference>
<organism evidence="2 3">
    <name type="scientific">Nocardia jinanensis</name>
    <dbReference type="NCBI Taxonomy" id="382504"/>
    <lineage>
        <taxon>Bacteria</taxon>
        <taxon>Bacillati</taxon>
        <taxon>Actinomycetota</taxon>
        <taxon>Actinomycetes</taxon>
        <taxon>Mycobacteriales</taxon>
        <taxon>Nocardiaceae</taxon>
        <taxon>Nocardia</taxon>
    </lineage>
</organism>
<dbReference type="GO" id="GO:0008703">
    <property type="term" value="F:5-amino-6-(5-phosphoribosylamino)uracil reductase activity"/>
    <property type="evidence" value="ECO:0007669"/>
    <property type="project" value="InterPro"/>
</dbReference>
<dbReference type="InterPro" id="IPR002734">
    <property type="entry name" value="RibDG_C"/>
</dbReference>
<dbReference type="PANTHER" id="PTHR38011">
    <property type="entry name" value="DIHYDROFOLATE REDUCTASE FAMILY PROTEIN (AFU_ORTHOLOGUE AFUA_8G06820)"/>
    <property type="match status" value="1"/>
</dbReference>
<dbReference type="Proteomes" id="UP000638263">
    <property type="component" value="Unassembled WGS sequence"/>
</dbReference>
<keyword evidence="3" id="KW-1185">Reference proteome</keyword>
<dbReference type="Gene3D" id="3.40.430.10">
    <property type="entry name" value="Dihydrofolate Reductase, subunit A"/>
    <property type="match status" value="1"/>
</dbReference>
<accession>A0A917R701</accession>
<sequence length="185" mass="19920">MTTHASAPRTIYNTATSLDGFIATTGHSLDWLLTREADEDGPMGMTEFMAGVGAIVMGANTYQWLLDNQSAEPWPYEVPTWVCTHREFAPRTDGDVRFTGEPVELVHKAMAEAAAGKNLWIVGGGELAGQFADHGLLDEVIVSTAPVTLGSGAPLLPRRLELRVAEMARNGEFTCARYTVVGPDA</sequence>
<name>A0A917R701_9NOCA</name>
<evidence type="ECO:0000259" key="1">
    <source>
        <dbReference type="Pfam" id="PF01872"/>
    </source>
</evidence>
<evidence type="ECO:0000313" key="3">
    <source>
        <dbReference type="Proteomes" id="UP000638263"/>
    </source>
</evidence>
<comment type="caution">
    <text evidence="2">The sequence shown here is derived from an EMBL/GenBank/DDBJ whole genome shotgun (WGS) entry which is preliminary data.</text>
</comment>